<name>A0A0A8Z096_ARUDO</name>
<reference evidence="2" key="1">
    <citation type="submission" date="2014-09" db="EMBL/GenBank/DDBJ databases">
        <authorList>
            <person name="Magalhaes I.L.F."/>
            <person name="Oliveira U."/>
            <person name="Santos F.R."/>
            <person name="Vidigal T.H.D.A."/>
            <person name="Brescovit A.D."/>
            <person name="Santos A.J."/>
        </authorList>
    </citation>
    <scope>NUCLEOTIDE SEQUENCE</scope>
    <source>
        <tissue evidence="2">Shoot tissue taken approximately 20 cm above the soil surface</tissue>
    </source>
</reference>
<proteinExistence type="predicted"/>
<dbReference type="EMBL" id="GBRH01265664">
    <property type="protein sequence ID" value="JAD32231.1"/>
    <property type="molecule type" value="Transcribed_RNA"/>
</dbReference>
<evidence type="ECO:0000313" key="2">
    <source>
        <dbReference type="EMBL" id="JAD32231.1"/>
    </source>
</evidence>
<dbReference type="AlphaFoldDB" id="A0A0A8Z096"/>
<sequence length="111" mass="11787">MVFWASNASAWIKGPIIWLKGTEAEKGTETNTRVRLPPVGLPWSCPLSSGRWHGQGWGGQEIVGIGSPRHRGLVDGGSLGHEPPEQRRQTAEAATSRASGACAMRGLGTSK</sequence>
<reference evidence="2" key="2">
    <citation type="journal article" date="2015" name="Data Brief">
        <title>Shoot transcriptome of the giant reed, Arundo donax.</title>
        <authorList>
            <person name="Barrero R.A."/>
            <person name="Guerrero F.D."/>
            <person name="Moolhuijzen P."/>
            <person name="Goolsby J.A."/>
            <person name="Tidwell J."/>
            <person name="Bellgard S.E."/>
            <person name="Bellgard M.I."/>
        </authorList>
    </citation>
    <scope>NUCLEOTIDE SEQUENCE</scope>
    <source>
        <tissue evidence="2">Shoot tissue taken approximately 20 cm above the soil surface</tissue>
    </source>
</reference>
<feature type="region of interest" description="Disordered" evidence="1">
    <location>
        <begin position="66"/>
        <end position="111"/>
    </location>
</feature>
<evidence type="ECO:0000256" key="1">
    <source>
        <dbReference type="SAM" id="MobiDB-lite"/>
    </source>
</evidence>
<accession>A0A0A8Z096</accession>
<protein>
    <submittedName>
        <fullName evidence="2">Uncharacterized protein</fullName>
    </submittedName>
</protein>
<organism evidence="2">
    <name type="scientific">Arundo donax</name>
    <name type="common">Giant reed</name>
    <name type="synonym">Donax arundinaceus</name>
    <dbReference type="NCBI Taxonomy" id="35708"/>
    <lineage>
        <taxon>Eukaryota</taxon>
        <taxon>Viridiplantae</taxon>
        <taxon>Streptophyta</taxon>
        <taxon>Embryophyta</taxon>
        <taxon>Tracheophyta</taxon>
        <taxon>Spermatophyta</taxon>
        <taxon>Magnoliopsida</taxon>
        <taxon>Liliopsida</taxon>
        <taxon>Poales</taxon>
        <taxon>Poaceae</taxon>
        <taxon>PACMAD clade</taxon>
        <taxon>Arundinoideae</taxon>
        <taxon>Arundineae</taxon>
        <taxon>Arundo</taxon>
    </lineage>
</organism>